<dbReference type="PROSITE" id="PS01187">
    <property type="entry name" value="EGF_CA"/>
    <property type="match status" value="1"/>
</dbReference>
<dbReference type="InterPro" id="IPR000152">
    <property type="entry name" value="EGF-type_Asp/Asn_hydroxyl_site"/>
</dbReference>
<dbReference type="FunFam" id="2.10.25.10:FF:000210">
    <property type="entry name" value="Hemicentin 1"/>
    <property type="match status" value="1"/>
</dbReference>
<organism evidence="11 12">
    <name type="scientific">Pinctada imbricata</name>
    <name type="common">Atlantic pearl-oyster</name>
    <name type="synonym">Pinctada martensii</name>
    <dbReference type="NCBI Taxonomy" id="66713"/>
    <lineage>
        <taxon>Eukaryota</taxon>
        <taxon>Metazoa</taxon>
        <taxon>Spiralia</taxon>
        <taxon>Lophotrochozoa</taxon>
        <taxon>Mollusca</taxon>
        <taxon>Bivalvia</taxon>
        <taxon>Autobranchia</taxon>
        <taxon>Pteriomorphia</taxon>
        <taxon>Pterioida</taxon>
        <taxon>Pterioidea</taxon>
        <taxon>Pteriidae</taxon>
        <taxon>Pinctada</taxon>
    </lineage>
</organism>
<keyword evidence="7" id="KW-0106">Calcium</keyword>
<evidence type="ECO:0000256" key="8">
    <source>
        <dbReference type="ARBA" id="ARBA00023157"/>
    </source>
</evidence>
<keyword evidence="12" id="KW-1185">Reference proteome</keyword>
<evidence type="ECO:0000256" key="2">
    <source>
        <dbReference type="ARBA" id="ARBA00022525"/>
    </source>
</evidence>
<gene>
    <name evidence="11" type="ORF">FSP39_000303</name>
</gene>
<keyword evidence="4" id="KW-0245">EGF-like domain</keyword>
<dbReference type="SMART" id="SM00179">
    <property type="entry name" value="EGF_CA"/>
    <property type="match status" value="1"/>
</dbReference>
<protein>
    <recommendedName>
        <fullName evidence="10">EGF-like domain-containing protein</fullName>
    </recommendedName>
</protein>
<proteinExistence type="predicted"/>
<comment type="subcellular location">
    <subcellularLocation>
        <location evidence="1">Secreted</location>
        <location evidence="1">Extracellular space</location>
        <location evidence="1">Extracellular matrix</location>
    </subcellularLocation>
</comment>
<keyword evidence="6" id="KW-0677">Repeat</keyword>
<keyword evidence="8" id="KW-1015">Disulfide bond</keyword>
<dbReference type="Proteomes" id="UP001186944">
    <property type="component" value="Unassembled WGS sequence"/>
</dbReference>
<keyword evidence="2" id="KW-0964">Secreted</keyword>
<dbReference type="CDD" id="cd00054">
    <property type="entry name" value="EGF_CA"/>
    <property type="match status" value="1"/>
</dbReference>
<evidence type="ECO:0000256" key="9">
    <source>
        <dbReference type="ARBA" id="ARBA00023180"/>
    </source>
</evidence>
<keyword evidence="3" id="KW-0272">Extracellular matrix</keyword>
<dbReference type="EMBL" id="VSWD01000005">
    <property type="protein sequence ID" value="KAK3101017.1"/>
    <property type="molecule type" value="Genomic_DNA"/>
</dbReference>
<evidence type="ECO:0000256" key="3">
    <source>
        <dbReference type="ARBA" id="ARBA00022530"/>
    </source>
</evidence>
<evidence type="ECO:0000256" key="5">
    <source>
        <dbReference type="ARBA" id="ARBA00022729"/>
    </source>
</evidence>
<keyword evidence="9" id="KW-0325">Glycoprotein</keyword>
<evidence type="ECO:0000256" key="7">
    <source>
        <dbReference type="ARBA" id="ARBA00022837"/>
    </source>
</evidence>
<dbReference type="InterPro" id="IPR049883">
    <property type="entry name" value="NOTCH1_EGF-like"/>
</dbReference>
<dbReference type="InterPro" id="IPR000742">
    <property type="entry name" value="EGF"/>
</dbReference>
<dbReference type="PROSITE" id="PS01186">
    <property type="entry name" value="EGF_2"/>
    <property type="match status" value="1"/>
</dbReference>
<evidence type="ECO:0000256" key="4">
    <source>
        <dbReference type="ARBA" id="ARBA00022536"/>
    </source>
</evidence>
<evidence type="ECO:0000313" key="11">
    <source>
        <dbReference type="EMBL" id="KAK3101017.1"/>
    </source>
</evidence>
<dbReference type="Pfam" id="PF07645">
    <property type="entry name" value="EGF_CA"/>
    <property type="match status" value="1"/>
</dbReference>
<dbReference type="PROSITE" id="PS00010">
    <property type="entry name" value="ASX_HYDROXYL"/>
    <property type="match status" value="1"/>
</dbReference>
<evidence type="ECO:0000259" key="10">
    <source>
        <dbReference type="PROSITE" id="PS01186"/>
    </source>
</evidence>
<evidence type="ECO:0000256" key="1">
    <source>
        <dbReference type="ARBA" id="ARBA00004498"/>
    </source>
</evidence>
<dbReference type="SUPFAM" id="SSF57196">
    <property type="entry name" value="EGF/Laminin"/>
    <property type="match status" value="1"/>
</dbReference>
<evidence type="ECO:0000313" key="12">
    <source>
        <dbReference type="Proteomes" id="UP001186944"/>
    </source>
</evidence>
<dbReference type="AlphaFoldDB" id="A0AA88Y916"/>
<name>A0AA88Y916_PINIB</name>
<dbReference type="GO" id="GO:0005509">
    <property type="term" value="F:calcium ion binding"/>
    <property type="evidence" value="ECO:0007669"/>
    <property type="project" value="InterPro"/>
</dbReference>
<dbReference type="Gene3D" id="2.10.25.10">
    <property type="entry name" value="Laminin"/>
    <property type="match status" value="1"/>
</dbReference>
<accession>A0AA88Y916</accession>
<evidence type="ECO:0000256" key="6">
    <source>
        <dbReference type="ARBA" id="ARBA00022737"/>
    </source>
</evidence>
<reference evidence="11" key="1">
    <citation type="submission" date="2019-08" db="EMBL/GenBank/DDBJ databases">
        <title>The improved chromosome-level genome for the pearl oyster Pinctada fucata martensii using PacBio sequencing and Hi-C.</title>
        <authorList>
            <person name="Zheng Z."/>
        </authorList>
    </citation>
    <scope>NUCLEOTIDE SEQUENCE</scope>
    <source>
        <strain evidence="11">ZZ-2019</strain>
        <tissue evidence="11">Adductor muscle</tissue>
    </source>
</reference>
<feature type="domain" description="EGF-like" evidence="10">
    <location>
        <begin position="272"/>
        <end position="287"/>
    </location>
</feature>
<keyword evidence="5" id="KW-0732">Signal</keyword>
<comment type="caution">
    <text evidence="11">The sequence shown here is derived from an EMBL/GenBank/DDBJ whole genome shotgun (WGS) entry which is preliminary data.</text>
</comment>
<dbReference type="InterPro" id="IPR018097">
    <property type="entry name" value="EGF_Ca-bd_CS"/>
</dbReference>
<dbReference type="InterPro" id="IPR001881">
    <property type="entry name" value="EGF-like_Ca-bd_dom"/>
</dbReference>
<sequence>MEDELKIIGLFVAAHKYFEKDQRYSFMTGKQYENPKFFKHFPLPRLRKMHHAVEAACERGPIKCIEEVYSKAKISKSMANVHFDHKSRSMPSHYPFESHLELFRYRVTASYYLCWYADQQTEVLAYTSEHCLKDLPRTAEASEKKITDFRAILGKTIHSPFTCAFLWFCPDPCYGKANGGNVPDKKSAFGDSKNPCKRLKEKSCSWQVGQNSNLEDLKRNKFNYTCNCTSVRLGLKWSSLYRMCIDRDECYEGTVTCPLRKICRNTIGSYRCMCRRGYTENLLTGKCTKSQIIRASDFTMSDERPKQKKARTLAKIVDFLTGVRSIGTCVHGNCLAVVICALSTLIILH</sequence>